<keyword evidence="14" id="KW-0735">Signal-anchor</keyword>
<dbReference type="OrthoDB" id="510539at2759"/>
<evidence type="ECO:0000256" key="12">
    <source>
        <dbReference type="ARBA" id="ARBA00022801"/>
    </source>
</evidence>
<keyword evidence="13 22" id="KW-0862">Zinc</keyword>
<evidence type="ECO:0000256" key="19">
    <source>
        <dbReference type="ARBA" id="ARBA00023180"/>
    </source>
</evidence>
<evidence type="ECO:0000259" key="27">
    <source>
        <dbReference type="Pfam" id="PF17900"/>
    </source>
</evidence>
<dbReference type="Gene3D" id="2.60.40.1910">
    <property type="match status" value="1"/>
</dbReference>
<feature type="binding site" evidence="22">
    <location>
        <position position="423"/>
    </location>
    <ligand>
        <name>Zn(2+)</name>
        <dbReference type="ChEBI" id="CHEBI:29105"/>
        <note>catalytic</note>
    </ligand>
</feature>
<evidence type="ECO:0000256" key="13">
    <source>
        <dbReference type="ARBA" id="ARBA00022833"/>
    </source>
</evidence>
<evidence type="ECO:0000256" key="24">
    <source>
        <dbReference type="RuleBase" id="RU364040"/>
    </source>
</evidence>
<keyword evidence="18" id="KW-1015">Disulfide bond</keyword>
<dbReference type="Pfam" id="PF11838">
    <property type="entry name" value="ERAP1_C"/>
    <property type="match status" value="1"/>
</dbReference>
<keyword evidence="10 22" id="KW-0479">Metal-binding</keyword>
<dbReference type="CDD" id="cd09601">
    <property type="entry name" value="M1_APN-Q_like"/>
    <property type="match status" value="1"/>
</dbReference>
<dbReference type="GO" id="GO:0005737">
    <property type="term" value="C:cytoplasm"/>
    <property type="evidence" value="ECO:0007669"/>
    <property type="project" value="TreeGrafter"/>
</dbReference>
<dbReference type="GO" id="GO:0008270">
    <property type="term" value="F:zinc ion binding"/>
    <property type="evidence" value="ECO:0007669"/>
    <property type="project" value="UniProtKB-UniRule"/>
</dbReference>
<evidence type="ECO:0000256" key="11">
    <source>
        <dbReference type="ARBA" id="ARBA00022729"/>
    </source>
</evidence>
<dbReference type="GO" id="GO:0005615">
    <property type="term" value="C:extracellular space"/>
    <property type="evidence" value="ECO:0007669"/>
    <property type="project" value="TreeGrafter"/>
</dbReference>
<dbReference type="Gene3D" id="2.60.40.1730">
    <property type="entry name" value="tricorn interacting facor f3 domain"/>
    <property type="match status" value="1"/>
</dbReference>
<evidence type="ECO:0000256" key="17">
    <source>
        <dbReference type="ARBA" id="ARBA00023136"/>
    </source>
</evidence>
<evidence type="ECO:0000256" key="6">
    <source>
        <dbReference type="ARBA" id="ARBA00022475"/>
    </source>
</evidence>
<dbReference type="GO" id="GO:0098552">
    <property type="term" value="C:side of membrane"/>
    <property type="evidence" value="ECO:0007669"/>
    <property type="project" value="UniProtKB-KW"/>
</dbReference>
<keyword evidence="9 24" id="KW-0812">Transmembrane</keyword>
<comment type="subcellular location">
    <subcellularLocation>
        <location evidence="3">Cell membrane</location>
        <topology evidence="3">Lipid-anchor</topology>
        <topology evidence="3">GPI-anchor</topology>
    </subcellularLocation>
    <subcellularLocation>
        <location evidence="2">Membrane</location>
        <topology evidence="2">Single-pass type II membrane protein</topology>
    </subcellularLocation>
</comment>
<dbReference type="PANTHER" id="PTHR11533">
    <property type="entry name" value="PROTEASE M1 ZINC METALLOPROTEASE"/>
    <property type="match status" value="1"/>
</dbReference>
<gene>
    <name evidence="28" type="primary">Anpep_3</name>
    <name evidence="28" type="ORF">G6Z77_0001535</name>
</gene>
<dbReference type="InterPro" id="IPR034016">
    <property type="entry name" value="M1_APN-typ"/>
</dbReference>
<feature type="domain" description="Peptidase M1 membrane alanine aminopeptidase" evidence="25">
    <location>
        <begin position="325"/>
        <end position="553"/>
    </location>
</feature>
<dbReference type="FunFam" id="2.60.40.1910:FF:000008">
    <property type="entry name" value="Aminopeptidase"/>
    <property type="match status" value="1"/>
</dbReference>
<comment type="cofactor">
    <cofactor evidence="22 24">
        <name>Zn(2+)</name>
        <dbReference type="ChEBI" id="CHEBI:29105"/>
    </cofactor>
    <text evidence="22 24">Binds 1 zinc ion per subunit.</text>
</comment>
<reference evidence="28 29" key="1">
    <citation type="submission" date="2020-02" db="EMBL/GenBank/DDBJ databases">
        <title>Relaxed selection underlies rapid genomic changes in the transitions from sociality to social parasitism in ants.</title>
        <authorList>
            <person name="Bi X."/>
        </authorList>
    </citation>
    <scope>NUCLEOTIDE SEQUENCE [LARGE SCALE GENOMIC DNA]</scope>
    <source>
        <strain evidence="28">BGI-DK2014b</strain>
        <tissue evidence="28">Whole body</tissue>
    </source>
</reference>
<feature type="transmembrane region" description="Helical" evidence="24">
    <location>
        <begin position="31"/>
        <end position="53"/>
    </location>
</feature>
<keyword evidence="19" id="KW-0325">Glycoprotein</keyword>
<dbReference type="GO" id="GO:0043171">
    <property type="term" value="P:peptide catabolic process"/>
    <property type="evidence" value="ECO:0007669"/>
    <property type="project" value="TreeGrafter"/>
</dbReference>
<keyword evidence="7" id="KW-0336">GPI-anchor</keyword>
<dbReference type="FunFam" id="1.10.390.10:FF:000001">
    <property type="entry name" value="Aminopeptidase"/>
    <property type="match status" value="1"/>
</dbReference>
<evidence type="ECO:0000259" key="25">
    <source>
        <dbReference type="Pfam" id="PF01433"/>
    </source>
</evidence>
<protein>
    <recommendedName>
        <fullName evidence="24">Aminopeptidase</fullName>
        <ecNumber evidence="24">3.4.11.-</ecNumber>
    </recommendedName>
</protein>
<dbReference type="InterPro" id="IPR027268">
    <property type="entry name" value="Peptidase_M4/M1_CTD_sf"/>
</dbReference>
<keyword evidence="12 24" id="KW-0378">Hydrolase</keyword>
<evidence type="ECO:0000256" key="2">
    <source>
        <dbReference type="ARBA" id="ARBA00004606"/>
    </source>
</evidence>
<dbReference type="InterPro" id="IPR045357">
    <property type="entry name" value="Aminopeptidase_N-like_N"/>
</dbReference>
<evidence type="ECO:0000256" key="1">
    <source>
        <dbReference type="ARBA" id="ARBA00000098"/>
    </source>
</evidence>
<feature type="domain" description="Aminopeptidase N-like N-terminal" evidence="27">
    <location>
        <begin position="97"/>
        <end position="293"/>
    </location>
</feature>
<dbReference type="PRINTS" id="PR00756">
    <property type="entry name" value="ALADIPTASE"/>
</dbReference>
<keyword evidence="17 24" id="KW-0472">Membrane</keyword>
<dbReference type="InterPro" id="IPR050344">
    <property type="entry name" value="Peptidase_M1_aminopeptidases"/>
</dbReference>
<evidence type="ECO:0000256" key="10">
    <source>
        <dbReference type="ARBA" id="ARBA00022723"/>
    </source>
</evidence>
<dbReference type="FunFam" id="2.60.40.1730:FF:000012">
    <property type="entry name" value="Aminopeptidase N"/>
    <property type="match status" value="1"/>
</dbReference>
<keyword evidence="5 24" id="KW-0031">Aminopeptidase</keyword>
<sequence length="989" mass="114774">MTQSREVLAMMDAHTTTFGRKKGCAISRCNAFLLGAFFLISLVVTGLLVYHFAPCLEEKHVQPCTDSAGDSLLSTGRSFSMMPTKKKIDVRLPKAIVPDMYELWLIPFIWEGNFTFHGEVKILINVTQDTNNVTLHAVDMNIDEDFTTVREYSIKSNKTKLIGIAEQRNDTERQFHVIRTSNTLKKGKQYVVHLKFIGHLNDYLQGFYRSSYTVGNQTRWIATTQFQPTDARRAFPCFDEPALKAKFQINIARPKNMTSISNMPRKGEPISVSGLDSYVWDCYDRSVPMSTYLVAFIVSDFDAKTSEDGNFRVWARHDAINQSQYSLNIGPKILKFYEDYFKIKFPLPKMDMVALPDFSAGAMENWGLITYRETGILYQKEEDGITDNDSKQLIALTLAHELSHQWFGNLVTPSWWTDLWLNEGFASYMEYIGTNAVEPEWRVLEQYVVHELQSSFNLDALEFSHPISIEVDYPDEINEIFDAITYVKGSAVIRMMDHFLTTDVFKKGLTNYLNEKAYQSAESNDLWYALTKQAHKDKVLDSNITVKKIMDTWTLQTGFPVVTVSRNYSNGSIILTQERFLLDNVTRITSDKWEPLWWIPITYTTEKQLNFNNTQPTKWMKAERSITLNDLDVKPFQWILFNVQETGYYRVNYDTENWKLIIKQLNNIKNFKNISVINRAQLIDDALNLARAGKLDYDIAFNITSYLAHETEYLPWKAAFRALSYLNNMLIKSRGYDKFRLHMLNLLDNAYKQLGFVDKLDDPQMTVFNRINILNWACYLDHEHCVMKAVQYFKYWRNTPNPDINNPIPPNLKSVVYCTAIRVGGQSEWKFAWQRYLAANVGSEKDLLLQALSCTREIWLLSRYLDWAVTENSGIRKQDATRVFESVASNVAGRSLTFDYIRNKWMDLRKYFGISSSISTMNAIIPSVAGNINTKYELKDLINFVKEHLNEFSNATRTLYQVIENAESNIRWFDNHHMKIYNWLQKNIV</sequence>
<dbReference type="GO" id="GO:0006508">
    <property type="term" value="P:proteolysis"/>
    <property type="evidence" value="ECO:0007669"/>
    <property type="project" value="UniProtKB-KW"/>
</dbReference>
<comment type="similarity">
    <text evidence="4 24">Belongs to the peptidase M1 family.</text>
</comment>
<evidence type="ECO:0000256" key="3">
    <source>
        <dbReference type="ARBA" id="ARBA00004609"/>
    </source>
</evidence>
<feature type="active site" description="Proton acceptor" evidence="21">
    <location>
        <position position="401"/>
    </location>
</feature>
<keyword evidence="6" id="KW-1003">Cell membrane</keyword>
<keyword evidence="11" id="KW-0732">Signal</keyword>
<evidence type="ECO:0000256" key="15">
    <source>
        <dbReference type="ARBA" id="ARBA00022989"/>
    </source>
</evidence>
<keyword evidence="20" id="KW-0449">Lipoprotein</keyword>
<feature type="binding site" evidence="22">
    <location>
        <position position="404"/>
    </location>
    <ligand>
        <name>Zn(2+)</name>
        <dbReference type="ChEBI" id="CHEBI:29105"/>
        <note>catalytic</note>
    </ligand>
</feature>
<evidence type="ECO:0000313" key="28">
    <source>
        <dbReference type="EMBL" id="KAG5339066.1"/>
    </source>
</evidence>
<keyword evidence="29" id="KW-1185">Reference proteome</keyword>
<dbReference type="InterPro" id="IPR042097">
    <property type="entry name" value="Aminopeptidase_N-like_N_sf"/>
</dbReference>
<dbReference type="Pfam" id="PF17900">
    <property type="entry name" value="Peptidase_M1_N"/>
    <property type="match status" value="1"/>
</dbReference>
<evidence type="ECO:0000256" key="7">
    <source>
        <dbReference type="ARBA" id="ARBA00022622"/>
    </source>
</evidence>
<dbReference type="GO" id="GO:0070006">
    <property type="term" value="F:metalloaminopeptidase activity"/>
    <property type="evidence" value="ECO:0007669"/>
    <property type="project" value="TreeGrafter"/>
</dbReference>
<comment type="caution">
    <text evidence="28">The sequence shown here is derived from an EMBL/GenBank/DDBJ whole genome shotgun (WGS) entry which is preliminary data.</text>
</comment>
<proteinExistence type="inferred from homology"/>
<feature type="binding site" evidence="22">
    <location>
        <position position="400"/>
    </location>
    <ligand>
        <name>Zn(2+)</name>
        <dbReference type="ChEBI" id="CHEBI:29105"/>
        <note>catalytic</note>
    </ligand>
</feature>
<accession>A0A836G1S6</accession>
<dbReference type="InterPro" id="IPR001930">
    <property type="entry name" value="Peptidase_M1"/>
</dbReference>
<evidence type="ECO:0000256" key="5">
    <source>
        <dbReference type="ARBA" id="ARBA00022438"/>
    </source>
</evidence>
<dbReference type="Gene3D" id="1.10.390.10">
    <property type="entry name" value="Neutral Protease Domain 2"/>
    <property type="match status" value="1"/>
</dbReference>
<organism evidence="28 29">
    <name type="scientific">Acromyrmex heyeri</name>
    <dbReference type="NCBI Taxonomy" id="230685"/>
    <lineage>
        <taxon>Eukaryota</taxon>
        <taxon>Metazoa</taxon>
        <taxon>Ecdysozoa</taxon>
        <taxon>Arthropoda</taxon>
        <taxon>Hexapoda</taxon>
        <taxon>Insecta</taxon>
        <taxon>Pterygota</taxon>
        <taxon>Neoptera</taxon>
        <taxon>Endopterygota</taxon>
        <taxon>Hymenoptera</taxon>
        <taxon>Apocrita</taxon>
        <taxon>Aculeata</taxon>
        <taxon>Formicoidea</taxon>
        <taxon>Formicidae</taxon>
        <taxon>Myrmicinae</taxon>
        <taxon>Acromyrmex</taxon>
    </lineage>
</organism>
<dbReference type="GO" id="GO:0042277">
    <property type="term" value="F:peptide binding"/>
    <property type="evidence" value="ECO:0007669"/>
    <property type="project" value="TreeGrafter"/>
</dbReference>
<evidence type="ECO:0000256" key="4">
    <source>
        <dbReference type="ARBA" id="ARBA00010136"/>
    </source>
</evidence>
<dbReference type="GO" id="GO:0016285">
    <property type="term" value="F:alanyl aminopeptidase activity"/>
    <property type="evidence" value="ECO:0007669"/>
    <property type="project" value="UniProtKB-EC"/>
</dbReference>
<name>A0A836G1S6_9HYME</name>
<evidence type="ECO:0000259" key="26">
    <source>
        <dbReference type="Pfam" id="PF11838"/>
    </source>
</evidence>
<evidence type="ECO:0000256" key="8">
    <source>
        <dbReference type="ARBA" id="ARBA00022670"/>
    </source>
</evidence>
<feature type="non-terminal residue" evidence="28">
    <location>
        <position position="1"/>
    </location>
</feature>
<evidence type="ECO:0000256" key="22">
    <source>
        <dbReference type="PIRSR" id="PIRSR634016-3"/>
    </source>
</evidence>
<evidence type="ECO:0000256" key="9">
    <source>
        <dbReference type="ARBA" id="ARBA00022692"/>
    </source>
</evidence>
<dbReference type="EMBL" id="JAANIB010002961">
    <property type="protein sequence ID" value="KAG5339066.1"/>
    <property type="molecule type" value="Genomic_DNA"/>
</dbReference>
<dbReference type="InterPro" id="IPR024571">
    <property type="entry name" value="ERAP1-like_C_dom"/>
</dbReference>
<dbReference type="Pfam" id="PF01433">
    <property type="entry name" value="Peptidase_M1"/>
    <property type="match status" value="1"/>
</dbReference>
<dbReference type="PANTHER" id="PTHR11533:SF294">
    <property type="entry name" value="THYROTROPIN-RELEASING HORMONE-DEGRADING ECTOENZYME"/>
    <property type="match status" value="1"/>
</dbReference>
<dbReference type="InterPro" id="IPR014782">
    <property type="entry name" value="Peptidase_M1_dom"/>
</dbReference>
<feature type="domain" description="ERAP1-like C-terminal" evidence="26">
    <location>
        <begin position="638"/>
        <end position="967"/>
    </location>
</feature>
<comment type="catalytic activity">
    <reaction evidence="1">
        <text>Release of an N-terminal amino acid, Xaa-|-Yaa- from a peptide, amide or arylamide. Xaa is preferably Ala, but may be most amino acids including Pro (slow action). When a terminal hydrophobic residue is followed by a prolyl residue, the two may be released as an intact Xaa-Pro dipeptide.</text>
        <dbReference type="EC" id="3.4.11.2"/>
    </reaction>
</comment>
<evidence type="ECO:0000256" key="20">
    <source>
        <dbReference type="ARBA" id="ARBA00023288"/>
    </source>
</evidence>
<feature type="non-terminal residue" evidence="28">
    <location>
        <position position="989"/>
    </location>
</feature>
<evidence type="ECO:0000256" key="23">
    <source>
        <dbReference type="PIRSR" id="PIRSR634016-4"/>
    </source>
</evidence>
<evidence type="ECO:0000256" key="18">
    <source>
        <dbReference type="ARBA" id="ARBA00023157"/>
    </source>
</evidence>
<keyword evidence="16 24" id="KW-0482">Metalloprotease</keyword>
<dbReference type="AlphaFoldDB" id="A0A836G1S6"/>
<evidence type="ECO:0000256" key="21">
    <source>
        <dbReference type="PIRSR" id="PIRSR634016-1"/>
    </source>
</evidence>
<dbReference type="Proteomes" id="UP000670152">
    <property type="component" value="Unassembled WGS sequence"/>
</dbReference>
<dbReference type="Gene3D" id="1.25.50.20">
    <property type="match status" value="1"/>
</dbReference>
<evidence type="ECO:0000256" key="16">
    <source>
        <dbReference type="ARBA" id="ARBA00023049"/>
    </source>
</evidence>
<dbReference type="EC" id="3.4.11.-" evidence="24"/>
<dbReference type="FunFam" id="1.25.50.20:FF:000001">
    <property type="entry name" value="Aminopeptidase"/>
    <property type="match status" value="1"/>
</dbReference>
<keyword evidence="8 24" id="KW-0645">Protease</keyword>
<evidence type="ECO:0000256" key="14">
    <source>
        <dbReference type="ARBA" id="ARBA00022968"/>
    </source>
</evidence>
<feature type="site" description="Transition state stabilizer" evidence="23">
    <location>
        <position position="486"/>
    </location>
</feature>
<dbReference type="SUPFAM" id="SSF55486">
    <property type="entry name" value="Metalloproteases ('zincins'), catalytic domain"/>
    <property type="match status" value="1"/>
</dbReference>
<keyword evidence="15 24" id="KW-1133">Transmembrane helix</keyword>
<evidence type="ECO:0000313" key="29">
    <source>
        <dbReference type="Proteomes" id="UP000670152"/>
    </source>
</evidence>
<dbReference type="GO" id="GO:0005886">
    <property type="term" value="C:plasma membrane"/>
    <property type="evidence" value="ECO:0007669"/>
    <property type="project" value="UniProtKB-SubCell"/>
</dbReference>
<dbReference type="SUPFAM" id="SSF63737">
    <property type="entry name" value="Leukotriene A4 hydrolase N-terminal domain"/>
    <property type="match status" value="1"/>
</dbReference>